<reference evidence="2" key="1">
    <citation type="submission" date="2022-08" db="EMBL/GenBank/DDBJ databases">
        <title>Genome sequencing of akame (Lates japonicus).</title>
        <authorList>
            <person name="Hashiguchi Y."/>
            <person name="Takahashi H."/>
        </authorList>
    </citation>
    <scope>NUCLEOTIDE SEQUENCE</scope>
    <source>
        <strain evidence="2">Kochi</strain>
    </source>
</reference>
<accession>A0AAD3RL97</accession>
<evidence type="ECO:0000313" key="2">
    <source>
        <dbReference type="EMBL" id="GLD74609.1"/>
    </source>
</evidence>
<proteinExistence type="predicted"/>
<dbReference type="EMBL" id="BRZM01002367">
    <property type="protein sequence ID" value="GLD74609.1"/>
    <property type="molecule type" value="Genomic_DNA"/>
</dbReference>
<evidence type="ECO:0000313" key="3">
    <source>
        <dbReference type="Proteomes" id="UP001279410"/>
    </source>
</evidence>
<comment type="caution">
    <text evidence="2">The sequence shown here is derived from an EMBL/GenBank/DDBJ whole genome shotgun (WGS) entry which is preliminary data.</text>
</comment>
<feature type="region of interest" description="Disordered" evidence="1">
    <location>
        <begin position="1"/>
        <end position="28"/>
    </location>
</feature>
<dbReference type="Proteomes" id="UP001279410">
    <property type="component" value="Unassembled WGS sequence"/>
</dbReference>
<organism evidence="2 3">
    <name type="scientific">Lates japonicus</name>
    <name type="common">Japanese lates</name>
    <dbReference type="NCBI Taxonomy" id="270547"/>
    <lineage>
        <taxon>Eukaryota</taxon>
        <taxon>Metazoa</taxon>
        <taxon>Chordata</taxon>
        <taxon>Craniata</taxon>
        <taxon>Vertebrata</taxon>
        <taxon>Euteleostomi</taxon>
        <taxon>Actinopterygii</taxon>
        <taxon>Neopterygii</taxon>
        <taxon>Teleostei</taxon>
        <taxon>Neoteleostei</taxon>
        <taxon>Acanthomorphata</taxon>
        <taxon>Carangaria</taxon>
        <taxon>Carangaria incertae sedis</taxon>
        <taxon>Centropomidae</taxon>
        <taxon>Lates</taxon>
    </lineage>
</organism>
<gene>
    <name evidence="2" type="ORF">AKAME5_002594000</name>
</gene>
<keyword evidence="3" id="KW-1185">Reference proteome</keyword>
<sequence length="81" mass="8992">MYTKKAVWLTTRPTSREDPQGPGGGFSDLLREGGELWLNSPSIDEVSLSEFGGETEILGAHSSFEKLKIVEPWRTLAHHLP</sequence>
<name>A0AAD3RL97_LATJO</name>
<evidence type="ECO:0000256" key="1">
    <source>
        <dbReference type="SAM" id="MobiDB-lite"/>
    </source>
</evidence>
<protein>
    <submittedName>
        <fullName evidence="2">Spermine oxidase isoform X2</fullName>
    </submittedName>
</protein>
<dbReference type="AlphaFoldDB" id="A0AAD3RL97"/>